<keyword evidence="3" id="KW-1185">Reference proteome</keyword>
<feature type="transmembrane region" description="Helical" evidence="1">
    <location>
        <begin position="97"/>
        <end position="124"/>
    </location>
</feature>
<dbReference type="Pfam" id="PF09852">
    <property type="entry name" value="DUF2079"/>
    <property type="match status" value="1"/>
</dbReference>
<organism evidence="2 3">
    <name type="scientific">Occultella aeris</name>
    <dbReference type="NCBI Taxonomy" id="2761496"/>
    <lineage>
        <taxon>Bacteria</taxon>
        <taxon>Bacillati</taxon>
        <taxon>Actinomycetota</taxon>
        <taxon>Actinomycetes</taxon>
        <taxon>Micrococcales</taxon>
        <taxon>Ruaniaceae</taxon>
        <taxon>Occultella</taxon>
    </lineage>
</organism>
<feature type="transmembrane region" description="Helical" evidence="1">
    <location>
        <begin position="222"/>
        <end position="244"/>
    </location>
</feature>
<evidence type="ECO:0000256" key="1">
    <source>
        <dbReference type="SAM" id="Phobius"/>
    </source>
</evidence>
<evidence type="ECO:0000313" key="2">
    <source>
        <dbReference type="EMBL" id="VZO38299.1"/>
    </source>
</evidence>
<sequence>MNSAVTGAAQRPTHRTGAVGYRPPERAHVLVAATAVGLFTTAVYALFSWRQWARFQVPSWDLGIFTQILRAYSHLQAPVVSIKGEGFMILGDHFHPLLVILAPVYAAFPSGLTLLVLQAVLIGLSTAVVTGCAVRHLGRLPGACLGLAYGLSWGLQSAVASQFHEVALALPLLALSLAALVRRDHRAAALWALPLLLVKEDLGLTVAAIGVVIVIRGSRRLGAALAVGGVAAFVITTKVILPALNPDGVWDYADDSIVSLLVTDPGAALNGLFTGVGNKAALVLLVFGITGFLALRSPLALITLPTFAWRLTSDVPFHWSTDWHYSAVLMPVVFLAVVDTLVTVRGARRFAAPIGIGALVLALVVTAWFPLWRLTDPQTYAPSHQDAAAREVLALIPDGAVVDTDITMMAYLAPRTEVYWVGNEGNPVPDYVVVNQSSGIYGGSPPTDVVDYAMSKFPEETFVEVFAEDGFLVAEHVADAD</sequence>
<name>A0A7M4DLW9_9MICO</name>
<feature type="transmembrane region" description="Helical" evidence="1">
    <location>
        <begin position="280"/>
        <end position="303"/>
    </location>
</feature>
<evidence type="ECO:0008006" key="4">
    <source>
        <dbReference type="Google" id="ProtNLM"/>
    </source>
</evidence>
<keyword evidence="1" id="KW-1133">Transmembrane helix</keyword>
<keyword evidence="1" id="KW-0812">Transmembrane</keyword>
<gene>
    <name evidence="2" type="ORF">HALOF300_03136</name>
</gene>
<feature type="transmembrane region" description="Helical" evidence="1">
    <location>
        <begin position="27"/>
        <end position="47"/>
    </location>
</feature>
<comment type="caution">
    <text evidence="2">The sequence shown here is derived from an EMBL/GenBank/DDBJ whole genome shotgun (WGS) entry which is preliminary data.</text>
</comment>
<feature type="transmembrane region" description="Helical" evidence="1">
    <location>
        <begin position="323"/>
        <end position="343"/>
    </location>
</feature>
<dbReference type="InterPro" id="IPR018650">
    <property type="entry name" value="STSV1_Orf64"/>
</dbReference>
<keyword evidence="1" id="KW-0472">Membrane</keyword>
<dbReference type="RefSeq" id="WP_197522594.1">
    <property type="nucleotide sequence ID" value="NZ_CACRYJ010000046.1"/>
</dbReference>
<accession>A0A7M4DLW9</accession>
<feature type="transmembrane region" description="Helical" evidence="1">
    <location>
        <begin position="166"/>
        <end position="182"/>
    </location>
</feature>
<dbReference type="Proteomes" id="UP000419743">
    <property type="component" value="Unassembled WGS sequence"/>
</dbReference>
<feature type="transmembrane region" description="Helical" evidence="1">
    <location>
        <begin position="350"/>
        <end position="372"/>
    </location>
</feature>
<feature type="transmembrane region" description="Helical" evidence="1">
    <location>
        <begin position="256"/>
        <end position="273"/>
    </location>
</feature>
<reference evidence="2 3" key="1">
    <citation type="submission" date="2019-11" db="EMBL/GenBank/DDBJ databases">
        <authorList>
            <person name="Criscuolo A."/>
        </authorList>
    </citation>
    <scope>NUCLEOTIDE SEQUENCE [LARGE SCALE GENOMIC DNA]</scope>
    <source>
        <strain evidence="2">CIP111667</strain>
    </source>
</reference>
<protein>
    <recommendedName>
        <fullName evidence="4">DUF2079 domain-containing protein</fullName>
    </recommendedName>
</protein>
<proteinExistence type="predicted"/>
<dbReference type="EMBL" id="CACRYJ010000046">
    <property type="protein sequence ID" value="VZO38299.1"/>
    <property type="molecule type" value="Genomic_DNA"/>
</dbReference>
<evidence type="ECO:0000313" key="3">
    <source>
        <dbReference type="Proteomes" id="UP000419743"/>
    </source>
</evidence>
<dbReference type="AlphaFoldDB" id="A0A7M4DLW9"/>